<name>A0AA85KC10_TRIRE</name>
<sequence>MSECIPSSYFSLFRDSKTMPTKEMDVRIKYPFKHFLKEGIPTKPVRKNIQDDKCMPVNTEVEDFRETSSGDEKDNVILAVTTYSNKHTKCFRKTRTVGRNLFRHRYTDSNKQLVEEQCQGIQPRLSQSELTDELIRYSHIINTIRQTNPQLFLVKIHQ</sequence>
<dbReference type="Proteomes" id="UP000050795">
    <property type="component" value="Unassembled WGS sequence"/>
</dbReference>
<accession>A0AA85KC10</accession>
<protein>
    <submittedName>
        <fullName evidence="2">Uncharacterized protein</fullName>
    </submittedName>
</protein>
<reference evidence="1" key="1">
    <citation type="submission" date="2022-06" db="EMBL/GenBank/DDBJ databases">
        <authorList>
            <person name="Berger JAMES D."/>
            <person name="Berger JAMES D."/>
        </authorList>
    </citation>
    <scope>NUCLEOTIDE SEQUENCE [LARGE SCALE GENOMIC DNA]</scope>
</reference>
<dbReference type="AlphaFoldDB" id="A0AA85KC10"/>
<proteinExistence type="predicted"/>
<reference evidence="2" key="2">
    <citation type="submission" date="2023-11" db="UniProtKB">
        <authorList>
            <consortium name="WormBaseParasite"/>
        </authorList>
    </citation>
    <scope>IDENTIFICATION</scope>
</reference>
<dbReference type="WBParaSite" id="TREG1_76280.8">
    <property type="protein sequence ID" value="TREG1_76280.8"/>
    <property type="gene ID" value="TREG1_76280"/>
</dbReference>
<evidence type="ECO:0000313" key="2">
    <source>
        <dbReference type="WBParaSite" id="TREG1_76280.8"/>
    </source>
</evidence>
<keyword evidence="1" id="KW-1185">Reference proteome</keyword>
<organism evidence="1 2">
    <name type="scientific">Trichobilharzia regenti</name>
    <name type="common">Nasal bird schistosome</name>
    <dbReference type="NCBI Taxonomy" id="157069"/>
    <lineage>
        <taxon>Eukaryota</taxon>
        <taxon>Metazoa</taxon>
        <taxon>Spiralia</taxon>
        <taxon>Lophotrochozoa</taxon>
        <taxon>Platyhelminthes</taxon>
        <taxon>Trematoda</taxon>
        <taxon>Digenea</taxon>
        <taxon>Strigeidida</taxon>
        <taxon>Schistosomatoidea</taxon>
        <taxon>Schistosomatidae</taxon>
        <taxon>Trichobilharzia</taxon>
    </lineage>
</organism>
<evidence type="ECO:0000313" key="1">
    <source>
        <dbReference type="Proteomes" id="UP000050795"/>
    </source>
</evidence>